<feature type="compositionally biased region" description="Basic and acidic residues" evidence="1">
    <location>
        <begin position="144"/>
        <end position="153"/>
    </location>
</feature>
<accession>X1STL9</accession>
<dbReference type="AlphaFoldDB" id="X1STL9"/>
<feature type="compositionally biased region" description="Basic residues" evidence="1">
    <location>
        <begin position="168"/>
        <end position="180"/>
    </location>
</feature>
<gene>
    <name evidence="2" type="ORF">S12H4_06766</name>
</gene>
<evidence type="ECO:0000256" key="1">
    <source>
        <dbReference type="SAM" id="MobiDB-lite"/>
    </source>
</evidence>
<name>X1STL9_9ZZZZ</name>
<evidence type="ECO:0008006" key="3">
    <source>
        <dbReference type="Google" id="ProtNLM"/>
    </source>
</evidence>
<organism evidence="2">
    <name type="scientific">marine sediment metagenome</name>
    <dbReference type="NCBI Taxonomy" id="412755"/>
    <lineage>
        <taxon>unclassified sequences</taxon>
        <taxon>metagenomes</taxon>
        <taxon>ecological metagenomes</taxon>
    </lineage>
</organism>
<feature type="region of interest" description="Disordered" evidence="1">
    <location>
        <begin position="142"/>
        <end position="180"/>
    </location>
</feature>
<sequence>MQKTVEYTNNRVSPATVELLIRERNKGKTLRQLGQMCGKSHEKVRQVLAKYSPPQVTLLPESTVAVKLGYPVGWLAQLRKEGIINPVRPGGYWLYSEEQVGQIPSLIAERRKCERCGRLRPPRYPRFCRECRQYRKKHRYRTLSPEEKAEHNKRCQAWQKANPEKYKKIQRRAGRKYRAK</sequence>
<evidence type="ECO:0000313" key="2">
    <source>
        <dbReference type="EMBL" id="GAI71169.1"/>
    </source>
</evidence>
<feature type="non-terminal residue" evidence="2">
    <location>
        <position position="180"/>
    </location>
</feature>
<reference evidence="2" key="1">
    <citation type="journal article" date="2014" name="Front. Microbiol.">
        <title>High frequency of phylogenetically diverse reductive dehalogenase-homologous genes in deep subseafloor sedimentary metagenomes.</title>
        <authorList>
            <person name="Kawai M."/>
            <person name="Futagami T."/>
            <person name="Toyoda A."/>
            <person name="Takaki Y."/>
            <person name="Nishi S."/>
            <person name="Hori S."/>
            <person name="Arai W."/>
            <person name="Tsubouchi T."/>
            <person name="Morono Y."/>
            <person name="Uchiyama I."/>
            <person name="Ito T."/>
            <person name="Fujiyama A."/>
            <person name="Inagaki F."/>
            <person name="Takami H."/>
        </authorList>
    </citation>
    <scope>NUCLEOTIDE SEQUENCE</scope>
    <source>
        <strain evidence="2">Expedition CK06-06</strain>
    </source>
</reference>
<comment type="caution">
    <text evidence="2">The sequence shown here is derived from an EMBL/GenBank/DDBJ whole genome shotgun (WGS) entry which is preliminary data.</text>
</comment>
<protein>
    <recommendedName>
        <fullName evidence="3">Helix-turn-helix domain-containing protein</fullName>
    </recommendedName>
</protein>
<proteinExistence type="predicted"/>
<dbReference type="EMBL" id="BARW01002422">
    <property type="protein sequence ID" value="GAI71169.1"/>
    <property type="molecule type" value="Genomic_DNA"/>
</dbReference>